<protein>
    <submittedName>
        <fullName evidence="2">Uncharacterized protein</fullName>
    </submittedName>
</protein>
<dbReference type="EMBL" id="AP018227">
    <property type="protein sequence ID" value="BAY83482.1"/>
    <property type="molecule type" value="Genomic_DNA"/>
</dbReference>
<evidence type="ECO:0000313" key="2">
    <source>
        <dbReference type="EMBL" id="BAY83482.1"/>
    </source>
</evidence>
<sequence length="46" mass="5250">MLFFGYLYKFGNSKWASAHFYCLLKVAVIGDSILHIVQYFGYGHGS</sequence>
<proteinExistence type="predicted"/>
<feature type="transmembrane region" description="Helical" evidence="1">
    <location>
        <begin position="20"/>
        <end position="40"/>
    </location>
</feature>
<keyword evidence="1" id="KW-0472">Membrane</keyword>
<name>A0A1Z4LQF6_9CYAN</name>
<keyword evidence="3" id="KW-1185">Reference proteome</keyword>
<evidence type="ECO:0000313" key="3">
    <source>
        <dbReference type="Proteomes" id="UP000218418"/>
    </source>
</evidence>
<evidence type="ECO:0000256" key="1">
    <source>
        <dbReference type="SAM" id="Phobius"/>
    </source>
</evidence>
<reference evidence="2 3" key="1">
    <citation type="submission" date="2017-06" db="EMBL/GenBank/DDBJ databases">
        <title>Genome sequencing of cyanobaciteial culture collection at National Institute for Environmental Studies (NIES).</title>
        <authorList>
            <person name="Hirose Y."/>
            <person name="Shimura Y."/>
            <person name="Fujisawa T."/>
            <person name="Nakamura Y."/>
            <person name="Kawachi M."/>
        </authorList>
    </citation>
    <scope>NUCLEOTIDE SEQUENCE [LARGE SCALE GENOMIC DNA]</scope>
    <source>
        <strain evidence="2 3">NIES-267</strain>
    </source>
</reference>
<organism evidence="2 3">
    <name type="scientific">Calothrix parasitica NIES-267</name>
    <dbReference type="NCBI Taxonomy" id="1973488"/>
    <lineage>
        <taxon>Bacteria</taxon>
        <taxon>Bacillati</taxon>
        <taxon>Cyanobacteriota</taxon>
        <taxon>Cyanophyceae</taxon>
        <taxon>Nostocales</taxon>
        <taxon>Calotrichaceae</taxon>
        <taxon>Calothrix</taxon>
    </lineage>
</organism>
<dbReference type="AlphaFoldDB" id="A0A1Z4LQF6"/>
<dbReference type="Proteomes" id="UP000218418">
    <property type="component" value="Chromosome"/>
</dbReference>
<accession>A0A1Z4LQF6</accession>
<keyword evidence="1" id="KW-0812">Transmembrane</keyword>
<gene>
    <name evidence="2" type="ORF">NIES267_29710</name>
</gene>
<keyword evidence="1" id="KW-1133">Transmembrane helix</keyword>